<evidence type="ECO:0000256" key="5">
    <source>
        <dbReference type="ARBA" id="ARBA00023049"/>
    </source>
</evidence>
<dbReference type="NCBIfam" id="TIGR00608">
    <property type="entry name" value="radc"/>
    <property type="match status" value="1"/>
</dbReference>
<keyword evidence="4" id="KW-0862">Zinc</keyword>
<dbReference type="InterPro" id="IPR001405">
    <property type="entry name" value="UPF0758"/>
</dbReference>
<protein>
    <recommendedName>
        <fullName evidence="6">MPN domain-containing protein</fullName>
    </recommendedName>
</protein>
<feature type="domain" description="MPN" evidence="6">
    <location>
        <begin position="74"/>
        <end position="196"/>
    </location>
</feature>
<dbReference type="PANTHER" id="PTHR30471:SF3">
    <property type="entry name" value="UPF0758 PROTEIN YEES-RELATED"/>
    <property type="match status" value="1"/>
</dbReference>
<evidence type="ECO:0000313" key="7">
    <source>
        <dbReference type="EMBL" id="QBM28359.1"/>
    </source>
</evidence>
<evidence type="ECO:0000256" key="4">
    <source>
        <dbReference type="ARBA" id="ARBA00022833"/>
    </source>
</evidence>
<dbReference type="Proteomes" id="UP000293912">
    <property type="component" value="Chromosome"/>
</dbReference>
<organism evidence="7 8">
    <name type="scientific">Hydrogenophaga pseudoflava</name>
    <name type="common">Pseudomonas carboxydoflava</name>
    <dbReference type="NCBI Taxonomy" id="47421"/>
    <lineage>
        <taxon>Bacteria</taxon>
        <taxon>Pseudomonadati</taxon>
        <taxon>Pseudomonadota</taxon>
        <taxon>Betaproteobacteria</taxon>
        <taxon>Burkholderiales</taxon>
        <taxon>Comamonadaceae</taxon>
        <taxon>Hydrogenophaga</taxon>
    </lineage>
</organism>
<keyword evidence="2" id="KW-0479">Metal-binding</keyword>
<sequence length="196" mass="21559">MDIEFTELRRLPDRELLHRVVGDGALGITSLARAFGLQLGDDTGYMSGSGHQLLLCARELMSRALAESIQCRPTLGQPRAVQDFLRLKIGGLPYECFWVLFMDSQVRLIRAEELFRGTLTQTSVYPREIVKRALHFNAASVILAHNHPSGISQPSRADEALTNAIKACLSLVDVRVLDHIIVGEGESASMAAMGLM</sequence>
<dbReference type="PROSITE" id="PS01302">
    <property type="entry name" value="UPF0758"/>
    <property type="match status" value="1"/>
</dbReference>
<gene>
    <name evidence="7" type="ORF">HPF_11720</name>
</gene>
<evidence type="ECO:0000256" key="3">
    <source>
        <dbReference type="ARBA" id="ARBA00022801"/>
    </source>
</evidence>
<keyword evidence="8" id="KW-1185">Reference proteome</keyword>
<dbReference type="InterPro" id="IPR025657">
    <property type="entry name" value="RadC_JAB"/>
</dbReference>
<keyword evidence="5" id="KW-0482">Metalloprotease</keyword>
<dbReference type="KEGG" id="hpse:HPF_11720"/>
<dbReference type="GO" id="GO:0046872">
    <property type="term" value="F:metal ion binding"/>
    <property type="evidence" value="ECO:0007669"/>
    <property type="project" value="UniProtKB-KW"/>
</dbReference>
<evidence type="ECO:0000256" key="2">
    <source>
        <dbReference type="ARBA" id="ARBA00022723"/>
    </source>
</evidence>
<dbReference type="InterPro" id="IPR020891">
    <property type="entry name" value="UPF0758_CS"/>
</dbReference>
<dbReference type="CDD" id="cd08071">
    <property type="entry name" value="MPN_DUF2466"/>
    <property type="match status" value="1"/>
</dbReference>
<dbReference type="AlphaFoldDB" id="A0A4P6X043"/>
<proteinExistence type="predicted"/>
<dbReference type="Pfam" id="PF04002">
    <property type="entry name" value="RadC"/>
    <property type="match status" value="1"/>
</dbReference>
<evidence type="ECO:0000256" key="1">
    <source>
        <dbReference type="ARBA" id="ARBA00022670"/>
    </source>
</evidence>
<dbReference type="InterPro" id="IPR037518">
    <property type="entry name" value="MPN"/>
</dbReference>
<keyword evidence="1" id="KW-0645">Protease</keyword>
<evidence type="ECO:0000313" key="8">
    <source>
        <dbReference type="Proteomes" id="UP000293912"/>
    </source>
</evidence>
<keyword evidence="3" id="KW-0378">Hydrolase</keyword>
<dbReference type="EMBL" id="CP037867">
    <property type="protein sequence ID" value="QBM28359.1"/>
    <property type="molecule type" value="Genomic_DNA"/>
</dbReference>
<dbReference type="Gene3D" id="3.40.140.10">
    <property type="entry name" value="Cytidine Deaminase, domain 2"/>
    <property type="match status" value="1"/>
</dbReference>
<dbReference type="RefSeq" id="WP_133156692.1">
    <property type="nucleotide sequence ID" value="NZ_CP037867.1"/>
</dbReference>
<reference evidence="7 8" key="1">
    <citation type="submission" date="2019-03" db="EMBL/GenBank/DDBJ databases">
        <authorList>
            <person name="Sebastian G."/>
            <person name="Baumann P."/>
            <person name="Ruckert C."/>
            <person name="Kalinowski J."/>
            <person name="Nebel B."/>
            <person name="Takors R."/>
            <person name="Blombach B."/>
        </authorList>
    </citation>
    <scope>NUCLEOTIDE SEQUENCE [LARGE SCALE GENOMIC DNA]</scope>
    <source>
        <strain evidence="7 8">DSM 1084</strain>
    </source>
</reference>
<name>A0A4P6X043_HYDPS</name>
<dbReference type="GO" id="GO:0006508">
    <property type="term" value="P:proteolysis"/>
    <property type="evidence" value="ECO:0007669"/>
    <property type="project" value="UniProtKB-KW"/>
</dbReference>
<dbReference type="PROSITE" id="PS50249">
    <property type="entry name" value="MPN"/>
    <property type="match status" value="1"/>
</dbReference>
<accession>A0A4P6X043</accession>
<dbReference type="PANTHER" id="PTHR30471">
    <property type="entry name" value="DNA REPAIR PROTEIN RADC"/>
    <property type="match status" value="1"/>
</dbReference>
<evidence type="ECO:0000259" key="6">
    <source>
        <dbReference type="PROSITE" id="PS50249"/>
    </source>
</evidence>
<dbReference type="GO" id="GO:0008237">
    <property type="term" value="F:metallopeptidase activity"/>
    <property type="evidence" value="ECO:0007669"/>
    <property type="project" value="UniProtKB-KW"/>
</dbReference>